<name>A0A059NW75_9BACI</name>
<dbReference type="Gene3D" id="3.10.180.10">
    <property type="entry name" value="2,3-Dihydroxybiphenyl 1,2-Dioxygenase, domain 1"/>
    <property type="match status" value="1"/>
</dbReference>
<feature type="domain" description="PhnB-like" evidence="1">
    <location>
        <begin position="5"/>
        <end position="129"/>
    </location>
</feature>
<dbReference type="PANTHER" id="PTHR33990">
    <property type="entry name" value="PROTEIN YJDN-RELATED"/>
    <property type="match status" value="1"/>
</dbReference>
<dbReference type="SUPFAM" id="SSF54593">
    <property type="entry name" value="Glyoxalase/Bleomycin resistance protein/Dihydroxybiphenyl dioxygenase"/>
    <property type="match status" value="1"/>
</dbReference>
<sequence>MKAQATPYFTFNGNARDALEYYKEVFKGEIITCQTYGEADFDTPKGADDRVMHAQFKKDALFFMVSDSFPGQDVELGSSISLALELDSLEEIQNYYSLLKEKGTTLMELQDTFWGATYAKVKDPYGINFTKDQ</sequence>
<reference evidence="2 3" key="2">
    <citation type="submission" date="2014-05" db="EMBL/GenBank/DDBJ databases">
        <title>Draft genome sequence of Halobacillus karajensis HK-03.</title>
        <authorList>
            <person name="Khelaifia S."/>
            <person name="Croce O."/>
            <person name="Lagier J.C."/>
            <person name="Raoult D."/>
        </authorList>
    </citation>
    <scope>NUCLEOTIDE SEQUENCE [LARGE SCALE GENOMIC DNA]</scope>
    <source>
        <strain evidence="2 3">HD-03</strain>
    </source>
</reference>
<reference evidence="3" key="1">
    <citation type="submission" date="2014-03" db="EMBL/GenBank/DDBJ databases">
        <authorList>
            <person name="Urmite Genomes U."/>
        </authorList>
    </citation>
    <scope>NUCLEOTIDE SEQUENCE [LARGE SCALE GENOMIC DNA]</scope>
    <source>
        <strain evidence="3">HD-03</strain>
    </source>
</reference>
<dbReference type="Pfam" id="PF06983">
    <property type="entry name" value="3-dmu-9_3-mt"/>
    <property type="match status" value="1"/>
</dbReference>
<keyword evidence="3" id="KW-1185">Reference proteome</keyword>
<organism evidence="2 3">
    <name type="scientific">Halobacillus karajensis</name>
    <dbReference type="NCBI Taxonomy" id="195088"/>
    <lineage>
        <taxon>Bacteria</taxon>
        <taxon>Bacillati</taxon>
        <taxon>Bacillota</taxon>
        <taxon>Bacilli</taxon>
        <taxon>Bacillales</taxon>
        <taxon>Bacillaceae</taxon>
        <taxon>Halobacillus</taxon>
    </lineage>
</organism>
<dbReference type="PANTHER" id="PTHR33990:SF1">
    <property type="entry name" value="PROTEIN YJDN"/>
    <property type="match status" value="1"/>
</dbReference>
<dbReference type="RefSeq" id="WP_035505900.1">
    <property type="nucleotide sequence ID" value="NZ_CCDH010000001.1"/>
</dbReference>
<dbReference type="InterPro" id="IPR028973">
    <property type="entry name" value="PhnB-like"/>
</dbReference>
<accession>A0A059NW75</accession>
<proteinExistence type="predicted"/>
<evidence type="ECO:0000259" key="1">
    <source>
        <dbReference type="Pfam" id="PF06983"/>
    </source>
</evidence>
<evidence type="ECO:0000313" key="3">
    <source>
        <dbReference type="Proteomes" id="UP000028868"/>
    </source>
</evidence>
<dbReference type="InterPro" id="IPR029068">
    <property type="entry name" value="Glyas_Bleomycin-R_OHBP_Dase"/>
</dbReference>
<dbReference type="AlphaFoldDB" id="A0A059NW75"/>
<comment type="caution">
    <text evidence="2">The sequence shown here is derived from an EMBL/GenBank/DDBJ whole genome shotgun (WGS) entry which is preliminary data.</text>
</comment>
<protein>
    <submittedName>
        <fullName evidence="2">3-demethylubiquinone-9 3-methyltransferase</fullName>
    </submittedName>
</protein>
<dbReference type="Proteomes" id="UP000028868">
    <property type="component" value="Unassembled WGS sequence"/>
</dbReference>
<gene>
    <name evidence="2" type="ORF">BN983_00751</name>
</gene>
<dbReference type="CDD" id="cd06588">
    <property type="entry name" value="PhnB_like"/>
    <property type="match status" value="1"/>
</dbReference>
<evidence type="ECO:0000313" key="2">
    <source>
        <dbReference type="EMBL" id="CDQ22538.1"/>
    </source>
</evidence>
<dbReference type="EMBL" id="CCDI010000001">
    <property type="protein sequence ID" value="CDQ22538.1"/>
    <property type="molecule type" value="Genomic_DNA"/>
</dbReference>